<evidence type="ECO:0000313" key="2">
    <source>
        <dbReference type="EMBL" id="KAK3014347.1"/>
    </source>
</evidence>
<evidence type="ECO:0000313" key="3">
    <source>
        <dbReference type="Proteomes" id="UP001188597"/>
    </source>
</evidence>
<evidence type="ECO:0000256" key="1">
    <source>
        <dbReference type="SAM" id="MobiDB-lite"/>
    </source>
</evidence>
<dbReference type="AlphaFoldDB" id="A0AA88VUP9"/>
<feature type="region of interest" description="Disordered" evidence="1">
    <location>
        <begin position="1"/>
        <end position="79"/>
    </location>
</feature>
<gene>
    <name evidence="2" type="ORF">RJ639_008940</name>
</gene>
<protein>
    <submittedName>
        <fullName evidence="2">Uncharacterized protein</fullName>
    </submittedName>
</protein>
<organism evidence="2 3">
    <name type="scientific">Escallonia herrerae</name>
    <dbReference type="NCBI Taxonomy" id="1293975"/>
    <lineage>
        <taxon>Eukaryota</taxon>
        <taxon>Viridiplantae</taxon>
        <taxon>Streptophyta</taxon>
        <taxon>Embryophyta</taxon>
        <taxon>Tracheophyta</taxon>
        <taxon>Spermatophyta</taxon>
        <taxon>Magnoliopsida</taxon>
        <taxon>eudicotyledons</taxon>
        <taxon>Gunneridae</taxon>
        <taxon>Pentapetalae</taxon>
        <taxon>asterids</taxon>
        <taxon>campanulids</taxon>
        <taxon>Escalloniales</taxon>
        <taxon>Escalloniaceae</taxon>
        <taxon>Escallonia</taxon>
    </lineage>
</organism>
<keyword evidence="3" id="KW-1185">Reference proteome</keyword>
<accession>A0AA88VUP9</accession>
<name>A0AA88VUP9_9ASTE</name>
<comment type="caution">
    <text evidence="2">The sequence shown here is derived from an EMBL/GenBank/DDBJ whole genome shotgun (WGS) entry which is preliminary data.</text>
</comment>
<proteinExistence type="predicted"/>
<sequence length="79" mass="8145">MGEEAPPLQAWNRGAPGDPKVSEEHRAADPQAALPEARSRDRAGLQDVPEVPELRRGGAAGRGGGVPGGTVQGHQSGWS</sequence>
<dbReference type="EMBL" id="JAVXUP010001229">
    <property type="protein sequence ID" value="KAK3014347.1"/>
    <property type="molecule type" value="Genomic_DNA"/>
</dbReference>
<reference evidence="2" key="1">
    <citation type="submission" date="2022-12" db="EMBL/GenBank/DDBJ databases">
        <title>Draft genome assemblies for two species of Escallonia (Escalloniales).</title>
        <authorList>
            <person name="Chanderbali A."/>
            <person name="Dervinis C."/>
            <person name="Anghel I."/>
            <person name="Soltis D."/>
            <person name="Soltis P."/>
            <person name="Zapata F."/>
        </authorList>
    </citation>
    <scope>NUCLEOTIDE SEQUENCE</scope>
    <source>
        <strain evidence="2">UCBG64.0493</strain>
        <tissue evidence="2">Leaf</tissue>
    </source>
</reference>
<dbReference type="Proteomes" id="UP001188597">
    <property type="component" value="Unassembled WGS sequence"/>
</dbReference>
<feature type="compositionally biased region" description="Gly residues" evidence="1">
    <location>
        <begin position="58"/>
        <end position="71"/>
    </location>
</feature>